<dbReference type="AlphaFoldDB" id="B8CQH3"/>
<protein>
    <recommendedName>
        <fullName evidence="4">Orphan protein</fullName>
    </recommendedName>
</protein>
<dbReference type="eggNOG" id="ENOG5032BHD">
    <property type="taxonomic scope" value="Bacteria"/>
</dbReference>
<organism evidence="2 3">
    <name type="scientific">Shewanella piezotolerans (strain WP3 / JCM 13877)</name>
    <dbReference type="NCBI Taxonomy" id="225849"/>
    <lineage>
        <taxon>Bacteria</taxon>
        <taxon>Pseudomonadati</taxon>
        <taxon>Pseudomonadota</taxon>
        <taxon>Gammaproteobacteria</taxon>
        <taxon>Alteromonadales</taxon>
        <taxon>Shewanellaceae</taxon>
        <taxon>Shewanella</taxon>
    </lineage>
</organism>
<dbReference type="EMBL" id="CP000472">
    <property type="protein sequence ID" value="ACJ30303.1"/>
    <property type="molecule type" value="Genomic_DNA"/>
</dbReference>
<dbReference type="Proteomes" id="UP000000753">
    <property type="component" value="Chromosome"/>
</dbReference>
<gene>
    <name evidence="2" type="ordered locus">swp_3613</name>
</gene>
<accession>B8CQH3</accession>
<dbReference type="RefSeq" id="WP_020913649.1">
    <property type="nucleotide sequence ID" value="NC_011566.1"/>
</dbReference>
<keyword evidence="3" id="KW-1185">Reference proteome</keyword>
<proteinExistence type="predicted"/>
<evidence type="ECO:0008006" key="4">
    <source>
        <dbReference type="Google" id="ProtNLM"/>
    </source>
</evidence>
<sequence>MLNLKTVFVIALLSASTTVSADEIAVDTTDLEATLTANLAESMELMQVQLTEELNTMLVAEEQQEDKATKTVQLAD</sequence>
<evidence type="ECO:0000313" key="2">
    <source>
        <dbReference type="EMBL" id="ACJ30303.1"/>
    </source>
</evidence>
<feature type="signal peptide" evidence="1">
    <location>
        <begin position="1"/>
        <end position="21"/>
    </location>
</feature>
<reference evidence="2 3" key="1">
    <citation type="journal article" date="2008" name="PLoS ONE">
        <title>Environmental adaptation: genomic analysis of the piezotolerant and psychrotolerant deep-sea iron reducing bacterium Shewanella piezotolerans WP3.</title>
        <authorList>
            <person name="Wang F."/>
            <person name="Wang J."/>
            <person name="Jian H."/>
            <person name="Zhang B."/>
            <person name="Li S."/>
            <person name="Wang F."/>
            <person name="Zeng X."/>
            <person name="Gao L."/>
            <person name="Bartlett D.H."/>
            <person name="Yu J."/>
            <person name="Hu S."/>
            <person name="Xiao X."/>
        </authorList>
    </citation>
    <scope>NUCLEOTIDE SEQUENCE [LARGE SCALE GENOMIC DNA]</scope>
    <source>
        <strain evidence="3">WP3 / JCM 13877</strain>
    </source>
</reference>
<feature type="chain" id="PRO_5002869779" description="Orphan protein" evidence="1">
    <location>
        <begin position="22"/>
        <end position="76"/>
    </location>
</feature>
<dbReference type="OrthoDB" id="6269392at2"/>
<dbReference type="STRING" id="225849.swp_3613"/>
<dbReference type="HOGENOM" id="CLU_198377_0_0_6"/>
<keyword evidence="1" id="KW-0732">Signal</keyword>
<dbReference type="KEGG" id="swp:swp_3613"/>
<evidence type="ECO:0000313" key="3">
    <source>
        <dbReference type="Proteomes" id="UP000000753"/>
    </source>
</evidence>
<name>B8CQH3_SHEPW</name>
<evidence type="ECO:0000256" key="1">
    <source>
        <dbReference type="SAM" id="SignalP"/>
    </source>
</evidence>